<accession>A0ACB7RYE3</accession>
<name>A0ACB7RYE3_HYAAI</name>
<proteinExistence type="predicted"/>
<keyword evidence="2" id="KW-1185">Reference proteome</keyword>
<sequence length="360" mass="40402">MGHAPEGLPRLLSGMVVREMIEGLHVDDLFNCARSDALWEEVALSTLSRKLRFFALLQDRLDDPLAHGKFVEELRSRLAVAEKASKRPSFAIILCAEKHYDFGTIASCFPADITVVRVDVQCPVVAQRRGIKERLDASVCVLVFFDSPGAAFECEWSPYIECGVPAFTSTLFDMLKRSMPLCGGEDVHRHRNTGMPARFALYITSTFTSGVIFKRQPSMYDVGLCMLWTPRLRVYQGAVDDTHSAHAYWGAMTFGENVKAMCLKYAAWTTVQQLWRHLDTVRTSLGDISDALVLFFQDQELKGACCGGDMPGIRRRCSRCRHCVLLSSGLEFVCTQPRTKWGCSKLTLRPDCSRSARRGH</sequence>
<organism evidence="1 2">
    <name type="scientific">Hyalomma asiaticum</name>
    <name type="common">Tick</name>
    <dbReference type="NCBI Taxonomy" id="266040"/>
    <lineage>
        <taxon>Eukaryota</taxon>
        <taxon>Metazoa</taxon>
        <taxon>Ecdysozoa</taxon>
        <taxon>Arthropoda</taxon>
        <taxon>Chelicerata</taxon>
        <taxon>Arachnida</taxon>
        <taxon>Acari</taxon>
        <taxon>Parasitiformes</taxon>
        <taxon>Ixodida</taxon>
        <taxon>Ixodoidea</taxon>
        <taxon>Ixodidae</taxon>
        <taxon>Hyalomminae</taxon>
        <taxon>Hyalomma</taxon>
    </lineage>
</organism>
<reference evidence="1" key="1">
    <citation type="submission" date="2020-05" db="EMBL/GenBank/DDBJ databases">
        <title>Large-scale comparative analyses of tick genomes elucidate their genetic diversity and vector capacities.</title>
        <authorList>
            <person name="Jia N."/>
            <person name="Wang J."/>
            <person name="Shi W."/>
            <person name="Du L."/>
            <person name="Sun Y."/>
            <person name="Zhan W."/>
            <person name="Jiang J."/>
            <person name="Wang Q."/>
            <person name="Zhang B."/>
            <person name="Ji P."/>
            <person name="Sakyi L.B."/>
            <person name="Cui X."/>
            <person name="Yuan T."/>
            <person name="Jiang B."/>
            <person name="Yang W."/>
            <person name="Lam T.T.-Y."/>
            <person name="Chang Q."/>
            <person name="Ding S."/>
            <person name="Wang X."/>
            <person name="Zhu J."/>
            <person name="Ruan X."/>
            <person name="Zhao L."/>
            <person name="Wei J."/>
            <person name="Que T."/>
            <person name="Du C."/>
            <person name="Cheng J."/>
            <person name="Dai P."/>
            <person name="Han X."/>
            <person name="Huang E."/>
            <person name="Gao Y."/>
            <person name="Liu J."/>
            <person name="Shao H."/>
            <person name="Ye R."/>
            <person name="Li L."/>
            <person name="Wei W."/>
            <person name="Wang X."/>
            <person name="Wang C."/>
            <person name="Yang T."/>
            <person name="Huo Q."/>
            <person name="Li W."/>
            <person name="Guo W."/>
            <person name="Chen H."/>
            <person name="Zhou L."/>
            <person name="Ni X."/>
            <person name="Tian J."/>
            <person name="Zhou Y."/>
            <person name="Sheng Y."/>
            <person name="Liu T."/>
            <person name="Pan Y."/>
            <person name="Xia L."/>
            <person name="Li J."/>
            <person name="Zhao F."/>
            <person name="Cao W."/>
        </authorList>
    </citation>
    <scope>NUCLEOTIDE SEQUENCE</scope>
    <source>
        <strain evidence="1">Hyas-2018</strain>
    </source>
</reference>
<protein>
    <submittedName>
        <fullName evidence="1">Uncharacterized protein</fullName>
    </submittedName>
</protein>
<gene>
    <name evidence="1" type="ORF">HPB50_006348</name>
</gene>
<evidence type="ECO:0000313" key="2">
    <source>
        <dbReference type="Proteomes" id="UP000821845"/>
    </source>
</evidence>
<evidence type="ECO:0000313" key="1">
    <source>
        <dbReference type="EMBL" id="KAH6927643.1"/>
    </source>
</evidence>
<dbReference type="Proteomes" id="UP000821845">
    <property type="component" value="Chromosome 6"/>
</dbReference>
<dbReference type="EMBL" id="CM023486">
    <property type="protein sequence ID" value="KAH6927643.1"/>
    <property type="molecule type" value="Genomic_DNA"/>
</dbReference>
<comment type="caution">
    <text evidence="1">The sequence shown here is derived from an EMBL/GenBank/DDBJ whole genome shotgun (WGS) entry which is preliminary data.</text>
</comment>